<name>A0A183P404_9TREM</name>
<keyword evidence="4" id="KW-1185">Reference proteome</keyword>
<feature type="region of interest" description="Disordered" evidence="2">
    <location>
        <begin position="1"/>
        <end position="23"/>
    </location>
</feature>
<protein>
    <submittedName>
        <fullName evidence="3">Uncharacterized protein</fullName>
    </submittedName>
</protein>
<evidence type="ECO:0000256" key="1">
    <source>
        <dbReference type="ARBA" id="ARBA00007945"/>
    </source>
</evidence>
<reference evidence="3 4" key="1">
    <citation type="submission" date="2018-11" db="EMBL/GenBank/DDBJ databases">
        <authorList>
            <consortium name="Pathogen Informatics"/>
        </authorList>
    </citation>
    <scope>NUCLEOTIDE SEQUENCE [LARGE SCALE GENOMIC DNA]</scope>
    <source>
        <strain>Denwood</strain>
        <strain evidence="4">Zambia</strain>
    </source>
</reference>
<sequence>MQSHDISPSKSLPTISMQPGQLRREQPIQPSSIQKMLDENVRLIHSLMAHQRVGAVKEAVELERVLHRNLIYLATIADRTATQPAVGPTNCSHPIPSGLTQPNQIQDSAPNYPLSVVNASSDLSQSSVVGQPHQISVNSSVQHPVPMAVGPTTISTVGNPIMYQQYLVSSASHVPNNLQVTSQNHMGISGSGQFQQHERVVQHSDGQIASVESSGNI</sequence>
<feature type="compositionally biased region" description="Polar residues" evidence="2">
    <location>
        <begin position="1"/>
        <end position="19"/>
    </location>
</feature>
<dbReference type="STRING" id="31246.A0A183P404"/>
<dbReference type="InterPro" id="IPR007726">
    <property type="entry name" value="SS18_N"/>
</dbReference>
<dbReference type="EMBL" id="UZAL01029417">
    <property type="protein sequence ID" value="VDP48078.1"/>
    <property type="molecule type" value="Genomic_DNA"/>
</dbReference>
<dbReference type="Proteomes" id="UP000269396">
    <property type="component" value="Unassembled WGS sequence"/>
</dbReference>
<dbReference type="AlphaFoldDB" id="A0A183P404"/>
<dbReference type="Pfam" id="PF05030">
    <property type="entry name" value="SSXT"/>
    <property type="match status" value="1"/>
</dbReference>
<evidence type="ECO:0000313" key="4">
    <source>
        <dbReference type="Proteomes" id="UP000269396"/>
    </source>
</evidence>
<proteinExistence type="inferred from homology"/>
<evidence type="ECO:0000313" key="3">
    <source>
        <dbReference type="EMBL" id="VDP48078.1"/>
    </source>
</evidence>
<accession>A0A183P404</accession>
<evidence type="ECO:0000256" key="2">
    <source>
        <dbReference type="SAM" id="MobiDB-lite"/>
    </source>
</evidence>
<organism evidence="3 4">
    <name type="scientific">Schistosoma mattheei</name>
    <dbReference type="NCBI Taxonomy" id="31246"/>
    <lineage>
        <taxon>Eukaryota</taxon>
        <taxon>Metazoa</taxon>
        <taxon>Spiralia</taxon>
        <taxon>Lophotrochozoa</taxon>
        <taxon>Platyhelminthes</taxon>
        <taxon>Trematoda</taxon>
        <taxon>Digenea</taxon>
        <taxon>Strigeidida</taxon>
        <taxon>Schistosomatoidea</taxon>
        <taxon>Schistosomatidae</taxon>
        <taxon>Schistosoma</taxon>
    </lineage>
</organism>
<comment type="similarity">
    <text evidence="1">Belongs to the SS18 family.</text>
</comment>
<gene>
    <name evidence="3" type="ORF">SMTD_LOCUS9090</name>
</gene>